<proteinExistence type="predicted"/>
<dbReference type="PANTHER" id="PTHR43790:SF4">
    <property type="entry name" value="GUANOSINE IMPORT ATP-BINDING PROTEIN NUPO"/>
    <property type="match status" value="1"/>
</dbReference>
<feature type="domain" description="ABC transporter" evidence="3">
    <location>
        <begin position="266"/>
        <end position="508"/>
    </location>
</feature>
<evidence type="ECO:0000256" key="1">
    <source>
        <dbReference type="ARBA" id="ARBA00022741"/>
    </source>
</evidence>
<dbReference type="GO" id="GO:0005524">
    <property type="term" value="F:ATP binding"/>
    <property type="evidence" value="ECO:0007669"/>
    <property type="project" value="UniProtKB-KW"/>
</dbReference>
<organism evidence="4">
    <name type="scientific">marine metagenome</name>
    <dbReference type="NCBI Taxonomy" id="408172"/>
    <lineage>
        <taxon>unclassified sequences</taxon>
        <taxon>metagenomes</taxon>
        <taxon>ecological metagenomes</taxon>
    </lineage>
</organism>
<dbReference type="CDD" id="cd03215">
    <property type="entry name" value="ABC_Carb_Monos_II"/>
    <property type="match status" value="1"/>
</dbReference>
<dbReference type="InterPro" id="IPR027417">
    <property type="entry name" value="P-loop_NTPase"/>
</dbReference>
<dbReference type="SMART" id="SM00382">
    <property type="entry name" value="AAA"/>
    <property type="match status" value="1"/>
</dbReference>
<dbReference type="Pfam" id="PF00005">
    <property type="entry name" value="ABC_tran"/>
    <property type="match status" value="2"/>
</dbReference>
<dbReference type="InterPro" id="IPR017871">
    <property type="entry name" value="ABC_transporter-like_CS"/>
</dbReference>
<gene>
    <name evidence="4" type="ORF">METZ01_LOCUS33641</name>
</gene>
<dbReference type="InterPro" id="IPR003439">
    <property type="entry name" value="ABC_transporter-like_ATP-bd"/>
</dbReference>
<evidence type="ECO:0000313" key="4">
    <source>
        <dbReference type="EMBL" id="SUZ80787.1"/>
    </source>
</evidence>
<dbReference type="AlphaFoldDB" id="A0A381QSG2"/>
<dbReference type="SUPFAM" id="SSF52540">
    <property type="entry name" value="P-loop containing nucleoside triphosphate hydrolases"/>
    <property type="match status" value="2"/>
</dbReference>
<dbReference type="CDD" id="cd03216">
    <property type="entry name" value="ABC_Carb_Monos_I"/>
    <property type="match status" value="1"/>
</dbReference>
<feature type="domain" description="ABC transporter" evidence="3">
    <location>
        <begin position="16"/>
        <end position="248"/>
    </location>
</feature>
<keyword evidence="1" id="KW-0547">Nucleotide-binding</keyword>
<accession>A0A381QSG2</accession>
<dbReference type="PROSITE" id="PS50893">
    <property type="entry name" value="ABC_TRANSPORTER_2"/>
    <property type="match status" value="2"/>
</dbReference>
<dbReference type="EMBL" id="UINC01001441">
    <property type="protein sequence ID" value="SUZ80787.1"/>
    <property type="molecule type" value="Genomic_DNA"/>
</dbReference>
<evidence type="ECO:0000259" key="3">
    <source>
        <dbReference type="PROSITE" id="PS50893"/>
    </source>
</evidence>
<dbReference type="PANTHER" id="PTHR43790">
    <property type="entry name" value="CARBOHYDRATE TRANSPORT ATP-BINDING PROTEIN MG119-RELATED"/>
    <property type="match status" value="1"/>
</dbReference>
<dbReference type="PROSITE" id="PS00211">
    <property type="entry name" value="ABC_TRANSPORTER_1"/>
    <property type="match status" value="1"/>
</dbReference>
<keyword evidence="2" id="KW-0067">ATP-binding</keyword>
<protein>
    <recommendedName>
        <fullName evidence="3">ABC transporter domain-containing protein</fullName>
    </recommendedName>
</protein>
<dbReference type="InterPro" id="IPR003593">
    <property type="entry name" value="AAA+_ATPase"/>
</dbReference>
<reference evidence="4" key="1">
    <citation type="submission" date="2018-05" db="EMBL/GenBank/DDBJ databases">
        <authorList>
            <person name="Lanie J.A."/>
            <person name="Ng W.-L."/>
            <person name="Kazmierczak K.M."/>
            <person name="Andrzejewski T.M."/>
            <person name="Davidsen T.M."/>
            <person name="Wayne K.J."/>
            <person name="Tettelin H."/>
            <person name="Glass J.I."/>
            <person name="Rusch D."/>
            <person name="Podicherti R."/>
            <person name="Tsui H.-C.T."/>
            <person name="Winkler M.E."/>
        </authorList>
    </citation>
    <scope>NUCLEOTIDE SEQUENCE</scope>
</reference>
<dbReference type="GO" id="GO:0016887">
    <property type="term" value="F:ATP hydrolysis activity"/>
    <property type="evidence" value="ECO:0007669"/>
    <property type="project" value="InterPro"/>
</dbReference>
<evidence type="ECO:0000256" key="2">
    <source>
        <dbReference type="ARBA" id="ARBA00022840"/>
    </source>
</evidence>
<sequence>MNPAPGDAPAYAAPAVELRGVWKRFPGVVANAGAHLTVRAGTVHAVLGENGAGKSTLMNVLSGVYRPDEGEVRIDGVARHFRSPADALAAGVGMVHQEFRLVPSFTVAENVVLGAAERIVRRQAVESAVAELAERFGLATEPDRPVWQLSMGERQRVEILKALWRDARILILDEPTAVLTPGEADELGRILRHMAEDDRTVIFISHKLHEVTGFCDEATVLRGGETVAASLPVAETDSSALAGLMVGSSPVISERPTPVAAGGPMLTVVGLACLDDRGLPALHEVDLTVRAGEIVGIAGVAGNGQRELAQAVAGLRPTTGGSVHIDGIDLTAATPHQRFGAGLGYIPEDRMGVGLAPRLSVTDNAILRTYSSHRRGPFLDTEAATAHCRDIVDRFAVRTGPLDQPIAGLSGGNLQRLLVGRELSDRPRVVVAAQPTRGLDVQGVKAIQDLLVAERGVGVAILLISEDLDELLTLADRLLVMHGGRVVAEFDPEAAGRHDIGEAMVGNASTGVAAT</sequence>
<dbReference type="InterPro" id="IPR050107">
    <property type="entry name" value="ABC_carbohydrate_import_ATPase"/>
</dbReference>
<name>A0A381QSG2_9ZZZZ</name>
<dbReference type="Gene3D" id="3.40.50.300">
    <property type="entry name" value="P-loop containing nucleotide triphosphate hydrolases"/>
    <property type="match status" value="2"/>
</dbReference>